<keyword evidence="2" id="KW-1185">Reference proteome</keyword>
<proteinExistence type="predicted"/>
<protein>
    <submittedName>
        <fullName evidence="1">Uncharacterized protein</fullName>
    </submittedName>
</protein>
<evidence type="ECO:0000313" key="1">
    <source>
        <dbReference type="EMBL" id="KAJ8676592.1"/>
    </source>
</evidence>
<evidence type="ECO:0000313" key="2">
    <source>
        <dbReference type="Proteomes" id="UP001239111"/>
    </source>
</evidence>
<name>A0ACC2NZK5_9HYME</name>
<gene>
    <name evidence="1" type="ORF">QAD02_012379</name>
</gene>
<reference evidence="1" key="1">
    <citation type="submission" date="2023-04" db="EMBL/GenBank/DDBJ databases">
        <title>A chromosome-level genome assembly of the parasitoid wasp Eretmocerus hayati.</title>
        <authorList>
            <person name="Zhong Y."/>
            <person name="Liu S."/>
            <person name="Liu Y."/>
        </authorList>
    </citation>
    <scope>NUCLEOTIDE SEQUENCE</scope>
    <source>
        <strain evidence="1">ZJU_SS_LIU_2023</strain>
    </source>
</reference>
<accession>A0ACC2NZK5</accession>
<organism evidence="1 2">
    <name type="scientific">Eretmocerus hayati</name>
    <dbReference type="NCBI Taxonomy" id="131215"/>
    <lineage>
        <taxon>Eukaryota</taxon>
        <taxon>Metazoa</taxon>
        <taxon>Ecdysozoa</taxon>
        <taxon>Arthropoda</taxon>
        <taxon>Hexapoda</taxon>
        <taxon>Insecta</taxon>
        <taxon>Pterygota</taxon>
        <taxon>Neoptera</taxon>
        <taxon>Endopterygota</taxon>
        <taxon>Hymenoptera</taxon>
        <taxon>Apocrita</taxon>
        <taxon>Proctotrupomorpha</taxon>
        <taxon>Chalcidoidea</taxon>
        <taxon>Aphelinidae</taxon>
        <taxon>Aphelininae</taxon>
        <taxon>Eretmocerus</taxon>
    </lineage>
</organism>
<comment type="caution">
    <text evidence="1">The sequence shown here is derived from an EMBL/GenBank/DDBJ whole genome shotgun (WGS) entry which is preliminary data.</text>
</comment>
<dbReference type="EMBL" id="CM056742">
    <property type="protein sequence ID" value="KAJ8676592.1"/>
    <property type="molecule type" value="Genomic_DNA"/>
</dbReference>
<sequence length="557" mass="63056">MWDNYTFCNENLSSLAWKDYNNLRAAIRSKDVHLVEYLIGNGAQINGHPDRYHEYSPLHLAVISRCQKIVKILLDNGADANALDVTFNTPLTMAAKMENPIIVDLLLSYDVQINRYNTREGLSHLHIACMRNKLDVVKRLLKMGHNQTVNQPNSRSNKDRKEIEKVSLLHLACVNDDAGAMKYKIYSHFMINEPIWNGYTPLHIAAKYNSINAAQIVLARGADIMIEDSLGETPLHVAFKNNHTEIINAITGTFSDPTENSTDNEGLSFLLILCTTNNLKAIETILMKKIDINSKVCETSPRWSGFTPMQFACAFKQKDVVTLLLKHGADIFIKNGSISDHFNLVFDEFDCQSELLEFEKVLLETLMTVFSSPLIQNKYANDSGISPLHAICHNPHANLQLLERYLISRRNEINQIIEMPGSREFHKCAPLHFAMRYEDLQKAKLMVQAKADLHMINFAGFSPIGSCFLYGSPLDIADEEAEILFPVGIPIDSLRPSHFFVSCASYLFKFVNYVLNNVEDELKKSFVNCCSDTIRTPLHNLSWQRWLEPEDAGVGNA</sequence>
<dbReference type="Proteomes" id="UP001239111">
    <property type="component" value="Chromosome 2"/>
</dbReference>